<dbReference type="NCBIfam" id="TIGR00113">
    <property type="entry name" value="queA"/>
    <property type="match status" value="1"/>
</dbReference>
<dbReference type="SUPFAM" id="SSF111337">
    <property type="entry name" value="QueA-like"/>
    <property type="match status" value="1"/>
</dbReference>
<comment type="similarity">
    <text evidence="5">Belongs to the QueA family.</text>
</comment>
<proteinExistence type="inferred from homology"/>
<evidence type="ECO:0000256" key="5">
    <source>
        <dbReference type="HAMAP-Rule" id="MF_00113"/>
    </source>
</evidence>
<accession>A0A134BB71</accession>
<keyword evidence="2 5" id="KW-0808">Transferase</keyword>
<comment type="pathway">
    <text evidence="5">tRNA modification; tRNA-queuosine biosynthesis.</text>
</comment>
<keyword evidence="3 5" id="KW-0949">S-adenosyl-L-methionine</keyword>
<dbReference type="Gene3D" id="2.40.10.240">
    <property type="entry name" value="QueA-like"/>
    <property type="match status" value="1"/>
</dbReference>
<dbReference type="GO" id="GO:0051075">
    <property type="term" value="F:S-adenosylmethionine:tRNA ribosyltransferase-isomerase activity"/>
    <property type="evidence" value="ECO:0007669"/>
    <property type="project" value="UniProtKB-EC"/>
</dbReference>
<dbReference type="UniPathway" id="UPA00392"/>
<keyword evidence="6" id="KW-0413">Isomerase</keyword>
<dbReference type="OrthoDB" id="9805933at2"/>
<evidence type="ECO:0000313" key="7">
    <source>
        <dbReference type="Proteomes" id="UP000070224"/>
    </source>
</evidence>
<dbReference type="Pfam" id="PF02547">
    <property type="entry name" value="Queuosine_synth"/>
    <property type="match status" value="1"/>
</dbReference>
<evidence type="ECO:0000313" key="6">
    <source>
        <dbReference type="EMBL" id="KXB77191.1"/>
    </source>
</evidence>
<dbReference type="InterPro" id="IPR003699">
    <property type="entry name" value="QueA"/>
</dbReference>
<dbReference type="EC" id="2.4.99.17" evidence="5"/>
<dbReference type="InterPro" id="IPR042118">
    <property type="entry name" value="QueA_dom1"/>
</dbReference>
<dbReference type="GO" id="GO:0005737">
    <property type="term" value="C:cytoplasm"/>
    <property type="evidence" value="ECO:0007669"/>
    <property type="project" value="UniProtKB-SubCell"/>
</dbReference>
<reference evidence="7" key="1">
    <citation type="submission" date="2016-01" db="EMBL/GenBank/DDBJ databases">
        <authorList>
            <person name="Mitreva M."/>
            <person name="Pepin K.H."/>
            <person name="Mihindukulasuriya K.A."/>
            <person name="Fulton R."/>
            <person name="Fronick C."/>
            <person name="O'Laughlin M."/>
            <person name="Miner T."/>
            <person name="Herter B."/>
            <person name="Rosa B.A."/>
            <person name="Cordes M."/>
            <person name="Tomlinson C."/>
            <person name="Wollam A."/>
            <person name="Palsikar V.B."/>
            <person name="Mardis E.R."/>
            <person name="Wilson R.K."/>
        </authorList>
    </citation>
    <scope>NUCLEOTIDE SEQUENCE [LARGE SCALE GENOMIC DNA]</scope>
    <source>
        <strain evidence="7">KA00683</strain>
    </source>
</reference>
<comment type="subunit">
    <text evidence="5">Monomer.</text>
</comment>
<gene>
    <name evidence="5" type="primary">queA</name>
    <name evidence="6" type="ORF">HMPREF3185_00566</name>
</gene>
<evidence type="ECO:0000256" key="2">
    <source>
        <dbReference type="ARBA" id="ARBA00022679"/>
    </source>
</evidence>
<keyword evidence="4 5" id="KW-0671">Queuosine biosynthesis</keyword>
<dbReference type="InterPro" id="IPR042119">
    <property type="entry name" value="QueA_dom2"/>
</dbReference>
<comment type="subcellular location">
    <subcellularLocation>
        <location evidence="5">Cytoplasm</location>
    </subcellularLocation>
</comment>
<protein>
    <recommendedName>
        <fullName evidence="5">S-adenosylmethionine:tRNA ribosyltransferase-isomerase</fullName>
        <ecNumber evidence="5">2.4.99.17</ecNumber>
    </recommendedName>
    <alternativeName>
        <fullName evidence="5">Queuosine biosynthesis protein QueA</fullName>
    </alternativeName>
</protein>
<dbReference type="STRING" id="322095.HMPREF3185_00566"/>
<keyword evidence="7" id="KW-1185">Reference proteome</keyword>
<dbReference type="Proteomes" id="UP000070224">
    <property type="component" value="Unassembled WGS sequence"/>
</dbReference>
<keyword evidence="1 5" id="KW-0963">Cytoplasm</keyword>
<name>A0A134BB71_9PORP</name>
<dbReference type="PATRIC" id="fig|322095.3.peg.557"/>
<dbReference type="AlphaFoldDB" id="A0A134BB71"/>
<dbReference type="RefSeq" id="WP_060935041.1">
    <property type="nucleotide sequence ID" value="NZ_KQ960432.1"/>
</dbReference>
<dbReference type="Gene3D" id="3.40.1780.10">
    <property type="entry name" value="QueA-like"/>
    <property type="match status" value="1"/>
</dbReference>
<comment type="function">
    <text evidence="5">Transfers and isomerizes the ribose moiety from AdoMet to the 7-aminomethyl group of 7-deazaguanine (preQ1-tRNA) to give epoxyqueuosine (oQ-tRNA).</text>
</comment>
<dbReference type="InterPro" id="IPR036100">
    <property type="entry name" value="QueA_sf"/>
</dbReference>
<evidence type="ECO:0000256" key="4">
    <source>
        <dbReference type="ARBA" id="ARBA00022785"/>
    </source>
</evidence>
<evidence type="ECO:0000256" key="1">
    <source>
        <dbReference type="ARBA" id="ARBA00022490"/>
    </source>
</evidence>
<dbReference type="EMBL" id="LSDK01000048">
    <property type="protein sequence ID" value="KXB77191.1"/>
    <property type="molecule type" value="Genomic_DNA"/>
</dbReference>
<dbReference type="PANTHER" id="PTHR30307:SF0">
    <property type="entry name" value="S-ADENOSYLMETHIONINE:TRNA RIBOSYLTRANSFERASE-ISOMERASE"/>
    <property type="match status" value="1"/>
</dbReference>
<sequence length="353" mass="40292">MKDTKLSHFEIEIPETLIAKKPATFRDESRLMVLHRSTGEIEHRHFKDILDYFSKDDVFVFNDTKVFPARMYGNKEKTGAQIEVFLLRELNPAFKLWDVVVDPARKIRIGNKLYFGKNDELVAEVIDNTTSRGRTLRFLFDGSQEEFRELLHAMGETPLPKYMNRSPNSDDAQRYQSLFAKNEGAVVGPAASFHFSRELLLRMEIKDIRKAFITVHNGLGNYREIDVEDLTKYKMESEQMIIPEEACTIVNAASAAGQNICAVGTSVLRAMETASGTQRHLKAFDGWTSKFIFPPYDFNVPNALVTNFHMSKSILLMMTAAFGGYEETMRAYSIAIKEKYRFGAYGDAMLIID</sequence>
<evidence type="ECO:0000256" key="3">
    <source>
        <dbReference type="ARBA" id="ARBA00022691"/>
    </source>
</evidence>
<comment type="caution">
    <text evidence="6">The sequence shown here is derived from an EMBL/GenBank/DDBJ whole genome shotgun (WGS) entry which is preliminary data.</text>
</comment>
<dbReference type="PANTHER" id="PTHR30307">
    <property type="entry name" value="S-ADENOSYLMETHIONINE:TRNA RIBOSYLTRANSFERASE-ISOMERASE"/>
    <property type="match status" value="1"/>
</dbReference>
<dbReference type="FunFam" id="2.40.10.240:FF:000002">
    <property type="entry name" value="S-adenosylmethionine:tRNA ribosyltransferase-isomerase"/>
    <property type="match status" value="1"/>
</dbReference>
<dbReference type="GO" id="GO:0008616">
    <property type="term" value="P:tRNA queuosine(34) biosynthetic process"/>
    <property type="evidence" value="ECO:0007669"/>
    <property type="project" value="UniProtKB-UniRule"/>
</dbReference>
<organism evidence="6 7">
    <name type="scientific">Porphyromonas somerae</name>
    <dbReference type="NCBI Taxonomy" id="322095"/>
    <lineage>
        <taxon>Bacteria</taxon>
        <taxon>Pseudomonadati</taxon>
        <taxon>Bacteroidota</taxon>
        <taxon>Bacteroidia</taxon>
        <taxon>Bacteroidales</taxon>
        <taxon>Porphyromonadaceae</taxon>
        <taxon>Porphyromonas</taxon>
    </lineage>
</organism>
<comment type="catalytic activity">
    <reaction evidence="5">
        <text>7-aminomethyl-7-carbaguanosine(34) in tRNA + S-adenosyl-L-methionine = epoxyqueuosine(34) in tRNA + adenine + L-methionine + 2 H(+)</text>
        <dbReference type="Rhea" id="RHEA:32155"/>
        <dbReference type="Rhea" id="RHEA-COMP:10342"/>
        <dbReference type="Rhea" id="RHEA-COMP:18582"/>
        <dbReference type="ChEBI" id="CHEBI:15378"/>
        <dbReference type="ChEBI" id="CHEBI:16708"/>
        <dbReference type="ChEBI" id="CHEBI:57844"/>
        <dbReference type="ChEBI" id="CHEBI:59789"/>
        <dbReference type="ChEBI" id="CHEBI:82833"/>
        <dbReference type="ChEBI" id="CHEBI:194443"/>
        <dbReference type="EC" id="2.4.99.17"/>
    </reaction>
</comment>
<dbReference type="NCBIfam" id="NF001140">
    <property type="entry name" value="PRK00147.1"/>
    <property type="match status" value="1"/>
</dbReference>
<dbReference type="HAMAP" id="MF_00113">
    <property type="entry name" value="QueA"/>
    <property type="match status" value="1"/>
</dbReference>